<dbReference type="Proteomes" id="UP000444174">
    <property type="component" value="Unassembled WGS sequence"/>
</dbReference>
<sequence length="281" mass="30646">MTTPKIGLSVLIPAHNEADEIAECLAAVFASDPLPEPVTAEVLVLANGCKDDTAAIARDHPVPAPWQLRVIDIAQGGKLNALNQGDAAAQGGVLVYLDADVRIETSLLSELYALLNGDAPGYASGRPSVLGGQSAFSRAYGRLWERLPFVTQGVPGFGLFAMNSAGRNRWQSWPQIIADDTYARLMFAPNERHIAAAGYRWPLVQGFRNLVRVRRRQNQGVEEIERLYPALLDNDDKLSPSPSDVIRLFLGDPVGFLAYAAVSVAVKTPLFRSQNRWTRGR</sequence>
<proteinExistence type="predicted"/>
<keyword evidence="8" id="KW-1185">Reference proteome</keyword>
<keyword evidence="5" id="KW-0472">Membrane</keyword>
<dbReference type="GO" id="GO:0016757">
    <property type="term" value="F:glycosyltransferase activity"/>
    <property type="evidence" value="ECO:0007669"/>
    <property type="project" value="UniProtKB-KW"/>
</dbReference>
<evidence type="ECO:0000256" key="1">
    <source>
        <dbReference type="ARBA" id="ARBA00004236"/>
    </source>
</evidence>
<accession>A0A843YJD5</accession>
<dbReference type="PANTHER" id="PTHR43646:SF2">
    <property type="entry name" value="GLYCOSYLTRANSFERASE 2-LIKE DOMAIN-CONTAINING PROTEIN"/>
    <property type="match status" value="1"/>
</dbReference>
<dbReference type="PANTHER" id="PTHR43646">
    <property type="entry name" value="GLYCOSYLTRANSFERASE"/>
    <property type="match status" value="1"/>
</dbReference>
<dbReference type="Gene3D" id="3.90.550.10">
    <property type="entry name" value="Spore Coat Polysaccharide Biosynthesis Protein SpsA, Chain A"/>
    <property type="match status" value="1"/>
</dbReference>
<dbReference type="EMBL" id="WIBF01000007">
    <property type="protein sequence ID" value="MQQ09269.1"/>
    <property type="molecule type" value="Genomic_DNA"/>
</dbReference>
<feature type="domain" description="Glycosyltransferase 2-like" evidence="6">
    <location>
        <begin position="9"/>
        <end position="149"/>
    </location>
</feature>
<dbReference type="RefSeq" id="WP_343032559.1">
    <property type="nucleotide sequence ID" value="NZ_WIBF01000007.1"/>
</dbReference>
<comment type="subcellular location">
    <subcellularLocation>
        <location evidence="1">Cell membrane</location>
    </subcellularLocation>
</comment>
<evidence type="ECO:0000256" key="3">
    <source>
        <dbReference type="ARBA" id="ARBA00022676"/>
    </source>
</evidence>
<keyword evidence="3" id="KW-0328">Glycosyltransferase</keyword>
<dbReference type="SUPFAM" id="SSF53448">
    <property type="entry name" value="Nucleotide-diphospho-sugar transferases"/>
    <property type="match status" value="1"/>
</dbReference>
<dbReference type="InterPro" id="IPR029044">
    <property type="entry name" value="Nucleotide-diphossugar_trans"/>
</dbReference>
<keyword evidence="4 7" id="KW-0808">Transferase</keyword>
<evidence type="ECO:0000256" key="4">
    <source>
        <dbReference type="ARBA" id="ARBA00022679"/>
    </source>
</evidence>
<reference evidence="7 8" key="1">
    <citation type="submission" date="2019-10" db="EMBL/GenBank/DDBJ databases">
        <title>Epibacterium sp. nov., isolated from seawater.</title>
        <authorList>
            <person name="Zhang X."/>
            <person name="Li N."/>
        </authorList>
    </citation>
    <scope>NUCLEOTIDE SEQUENCE [LARGE SCALE GENOMIC DNA]</scope>
    <source>
        <strain evidence="7 8">SM1979</strain>
    </source>
</reference>
<name>A0A843YJD5_9RHOB</name>
<evidence type="ECO:0000313" key="7">
    <source>
        <dbReference type="EMBL" id="MQQ09269.1"/>
    </source>
</evidence>
<evidence type="ECO:0000313" key="8">
    <source>
        <dbReference type="Proteomes" id="UP000444174"/>
    </source>
</evidence>
<dbReference type="Pfam" id="PF00535">
    <property type="entry name" value="Glycos_transf_2"/>
    <property type="match status" value="1"/>
</dbReference>
<gene>
    <name evidence="7" type="ORF">GFB49_12450</name>
</gene>
<evidence type="ECO:0000256" key="2">
    <source>
        <dbReference type="ARBA" id="ARBA00022475"/>
    </source>
</evidence>
<dbReference type="GO" id="GO:0005886">
    <property type="term" value="C:plasma membrane"/>
    <property type="evidence" value="ECO:0007669"/>
    <property type="project" value="UniProtKB-SubCell"/>
</dbReference>
<organism evidence="7 8">
    <name type="scientific">Tritonibacter litoralis</name>
    <dbReference type="NCBI Taxonomy" id="2662264"/>
    <lineage>
        <taxon>Bacteria</taxon>
        <taxon>Pseudomonadati</taxon>
        <taxon>Pseudomonadota</taxon>
        <taxon>Alphaproteobacteria</taxon>
        <taxon>Rhodobacterales</taxon>
        <taxon>Paracoccaceae</taxon>
        <taxon>Tritonibacter</taxon>
    </lineage>
</organism>
<keyword evidence="2" id="KW-1003">Cell membrane</keyword>
<evidence type="ECO:0000259" key="6">
    <source>
        <dbReference type="Pfam" id="PF00535"/>
    </source>
</evidence>
<evidence type="ECO:0000256" key="5">
    <source>
        <dbReference type="ARBA" id="ARBA00023136"/>
    </source>
</evidence>
<dbReference type="AlphaFoldDB" id="A0A843YJD5"/>
<dbReference type="InterPro" id="IPR001173">
    <property type="entry name" value="Glyco_trans_2-like"/>
</dbReference>
<protein>
    <submittedName>
        <fullName evidence="7">Glycosyltransferase</fullName>
    </submittedName>
</protein>
<comment type="caution">
    <text evidence="7">The sequence shown here is derived from an EMBL/GenBank/DDBJ whole genome shotgun (WGS) entry which is preliminary data.</text>
</comment>